<gene>
    <name evidence="2" type="ORF">Cgig2_033322</name>
</gene>
<keyword evidence="3" id="KW-1185">Reference proteome</keyword>
<protein>
    <submittedName>
        <fullName evidence="2">Uncharacterized protein</fullName>
    </submittedName>
</protein>
<feature type="compositionally biased region" description="Polar residues" evidence="1">
    <location>
        <begin position="180"/>
        <end position="189"/>
    </location>
</feature>
<dbReference type="EMBL" id="JAKOGI010000017">
    <property type="protein sequence ID" value="KAJ8450128.1"/>
    <property type="molecule type" value="Genomic_DNA"/>
</dbReference>
<dbReference type="PANTHER" id="PTHR33593:SF3">
    <property type="entry name" value="DUF1442 FAMILY PROTEIN"/>
    <property type="match status" value="1"/>
</dbReference>
<evidence type="ECO:0000256" key="1">
    <source>
        <dbReference type="SAM" id="MobiDB-lite"/>
    </source>
</evidence>
<feature type="region of interest" description="Disordered" evidence="1">
    <location>
        <begin position="175"/>
        <end position="208"/>
    </location>
</feature>
<name>A0A9Q1KV46_9CARY</name>
<accession>A0A9Q1KV46</accession>
<reference evidence="2" key="1">
    <citation type="submission" date="2022-04" db="EMBL/GenBank/DDBJ databases">
        <title>Carnegiea gigantea Genome sequencing and assembly v2.</title>
        <authorList>
            <person name="Copetti D."/>
            <person name="Sanderson M.J."/>
            <person name="Burquez A."/>
            <person name="Wojciechowski M.F."/>
        </authorList>
    </citation>
    <scope>NUCLEOTIDE SEQUENCE</scope>
    <source>
        <strain evidence="2">SGP5-SGP5p</strain>
        <tissue evidence="2">Aerial part</tissue>
    </source>
</reference>
<dbReference type="InterPro" id="IPR009902">
    <property type="entry name" value="DUF1442"/>
</dbReference>
<sequence>MGQKCGSTAGSPTSGLVAAARQTGGRVVCIFPGPNELEVSGSELSNYLDCIEFVTGDPGQILWLLIATSIVTVQSIRRYKNRGSRSLLVVGYNGQHRVPLQDELGGHFLPIEEGLLVSKLAKNEVNGGVSSGKKSKWVVKMDKSTGENHVFRVTYPQHKVIQNLCHRAITRTKCQHKKTSAINQNQTKTRQSKSEKANHHKKHSSTRGSQFHFALNHAHVVTSPRENLEYKHAEGINVTLVSELSHCCILRSQVYFLEEHVNNPCLVTMVEKS</sequence>
<proteinExistence type="predicted"/>
<evidence type="ECO:0000313" key="2">
    <source>
        <dbReference type="EMBL" id="KAJ8450128.1"/>
    </source>
</evidence>
<organism evidence="2 3">
    <name type="scientific">Carnegiea gigantea</name>
    <dbReference type="NCBI Taxonomy" id="171969"/>
    <lineage>
        <taxon>Eukaryota</taxon>
        <taxon>Viridiplantae</taxon>
        <taxon>Streptophyta</taxon>
        <taxon>Embryophyta</taxon>
        <taxon>Tracheophyta</taxon>
        <taxon>Spermatophyta</taxon>
        <taxon>Magnoliopsida</taxon>
        <taxon>eudicotyledons</taxon>
        <taxon>Gunneridae</taxon>
        <taxon>Pentapetalae</taxon>
        <taxon>Caryophyllales</taxon>
        <taxon>Cactineae</taxon>
        <taxon>Cactaceae</taxon>
        <taxon>Cactoideae</taxon>
        <taxon>Echinocereeae</taxon>
        <taxon>Carnegiea</taxon>
    </lineage>
</organism>
<comment type="caution">
    <text evidence="2">The sequence shown here is derived from an EMBL/GenBank/DDBJ whole genome shotgun (WGS) entry which is preliminary data.</text>
</comment>
<dbReference type="Proteomes" id="UP001153076">
    <property type="component" value="Unassembled WGS sequence"/>
</dbReference>
<evidence type="ECO:0000313" key="3">
    <source>
        <dbReference type="Proteomes" id="UP001153076"/>
    </source>
</evidence>
<dbReference type="AlphaFoldDB" id="A0A9Q1KV46"/>
<dbReference type="PANTHER" id="PTHR33593">
    <property type="entry name" value="DUF1442 FAMILY PROTEIN"/>
    <property type="match status" value="1"/>
</dbReference>